<keyword evidence="3" id="KW-1185">Reference proteome</keyword>
<dbReference type="PROSITE" id="PS51186">
    <property type="entry name" value="GNAT"/>
    <property type="match status" value="1"/>
</dbReference>
<dbReference type="Gene3D" id="3.40.630.30">
    <property type="match status" value="1"/>
</dbReference>
<evidence type="ECO:0000313" key="2">
    <source>
        <dbReference type="EMBL" id="MBG0562185.1"/>
    </source>
</evidence>
<comment type="caution">
    <text evidence="2">The sequence shown here is derived from an EMBL/GenBank/DDBJ whole genome shotgun (WGS) entry which is preliminary data.</text>
</comment>
<dbReference type="AlphaFoldDB" id="A0A931FX79"/>
<dbReference type="SUPFAM" id="SSF55729">
    <property type="entry name" value="Acyl-CoA N-acyltransferases (Nat)"/>
    <property type="match status" value="1"/>
</dbReference>
<name>A0A931FX79_9ACTN</name>
<reference evidence="2" key="1">
    <citation type="submission" date="2020-11" db="EMBL/GenBank/DDBJ databases">
        <title>Isolation and identification of active actinomycetes.</title>
        <authorList>
            <person name="Sun X."/>
        </authorList>
    </citation>
    <scope>NUCLEOTIDE SEQUENCE</scope>
    <source>
        <strain evidence="2">NEAU-A11</strain>
    </source>
</reference>
<gene>
    <name evidence="2" type="ORF">I4J89_11990</name>
</gene>
<dbReference type="InterPro" id="IPR016181">
    <property type="entry name" value="Acyl_CoA_acyltransferase"/>
</dbReference>
<organism evidence="2 3">
    <name type="scientific">Actinoplanes aureus</name>
    <dbReference type="NCBI Taxonomy" id="2792083"/>
    <lineage>
        <taxon>Bacteria</taxon>
        <taxon>Bacillati</taxon>
        <taxon>Actinomycetota</taxon>
        <taxon>Actinomycetes</taxon>
        <taxon>Micromonosporales</taxon>
        <taxon>Micromonosporaceae</taxon>
        <taxon>Actinoplanes</taxon>
    </lineage>
</organism>
<dbReference type="InterPro" id="IPR000182">
    <property type="entry name" value="GNAT_dom"/>
</dbReference>
<dbReference type="Proteomes" id="UP000598146">
    <property type="component" value="Unassembled WGS sequence"/>
</dbReference>
<dbReference type="EMBL" id="JADQTO010000005">
    <property type="protein sequence ID" value="MBG0562185.1"/>
    <property type="molecule type" value="Genomic_DNA"/>
</dbReference>
<protein>
    <submittedName>
        <fullName evidence="2">GNAT family N-acetyltransferase</fullName>
    </submittedName>
</protein>
<dbReference type="CDD" id="cd04301">
    <property type="entry name" value="NAT_SF"/>
    <property type="match status" value="1"/>
</dbReference>
<sequence length="211" mass="22701">MSPQVADASRGLDHGSIRLSSTYDSPMRQAVPVTAVRTVLTADLTDAELAVIRRLLDVAFDDEFGDEDWDHALGGAHLLVSEDGVPVAHGSVVQRRFLHGGRSWRCGYVEAVAVRPDRQRRGLGSAVMAAAERLIDGGYQLGALSTSDEGRGLYLARGWTPWRGATAVLAPSGVTRTEEDDDSTFVREVPGGAALNVTGTLICDWREGDVW</sequence>
<proteinExistence type="predicted"/>
<dbReference type="GO" id="GO:0016747">
    <property type="term" value="F:acyltransferase activity, transferring groups other than amino-acyl groups"/>
    <property type="evidence" value="ECO:0007669"/>
    <property type="project" value="InterPro"/>
</dbReference>
<feature type="domain" description="N-acetyltransferase" evidence="1">
    <location>
        <begin position="39"/>
        <end position="175"/>
    </location>
</feature>
<dbReference type="Pfam" id="PF00583">
    <property type="entry name" value="Acetyltransf_1"/>
    <property type="match status" value="1"/>
</dbReference>
<evidence type="ECO:0000259" key="1">
    <source>
        <dbReference type="PROSITE" id="PS51186"/>
    </source>
</evidence>
<evidence type="ECO:0000313" key="3">
    <source>
        <dbReference type="Proteomes" id="UP000598146"/>
    </source>
</evidence>
<accession>A0A931FX79</accession>